<proteinExistence type="predicted"/>
<gene>
    <name evidence="8" type="ORF">EWE75_08545</name>
</gene>
<dbReference type="PROSITE" id="PS51733">
    <property type="entry name" value="BPL_LPL_CATALYTIC"/>
    <property type="match status" value="1"/>
</dbReference>
<dbReference type="AlphaFoldDB" id="A0A4Q6XW31"/>
<evidence type="ECO:0000256" key="3">
    <source>
        <dbReference type="ARBA" id="ARBA00022840"/>
    </source>
</evidence>
<dbReference type="EMBL" id="SGIS01000010">
    <property type="protein sequence ID" value="RZF64903.1"/>
    <property type="molecule type" value="Genomic_DNA"/>
</dbReference>
<dbReference type="RefSeq" id="WP_130156455.1">
    <property type="nucleotide sequence ID" value="NZ_SGIS01000010.1"/>
</dbReference>
<dbReference type="Pfam" id="PF03099">
    <property type="entry name" value="BPL_LplA_LipB"/>
    <property type="match status" value="1"/>
</dbReference>
<comment type="caution">
    <text evidence="8">The sequence shown here is derived from an EMBL/GenBank/DDBJ whole genome shotgun (WGS) entry which is preliminary data.</text>
</comment>
<dbReference type="GO" id="GO:0004077">
    <property type="term" value="F:biotin--[biotin carboxyl-carrier protein] ligase activity"/>
    <property type="evidence" value="ECO:0007669"/>
    <property type="project" value="UniProtKB-EC"/>
</dbReference>
<evidence type="ECO:0000256" key="6">
    <source>
        <dbReference type="ARBA" id="ARBA00047846"/>
    </source>
</evidence>
<dbReference type="GO" id="GO:0005737">
    <property type="term" value="C:cytoplasm"/>
    <property type="evidence" value="ECO:0007669"/>
    <property type="project" value="TreeGrafter"/>
</dbReference>
<dbReference type="InterPro" id="IPR004143">
    <property type="entry name" value="BPL_LPL_catalytic"/>
</dbReference>
<reference evidence="8 9" key="1">
    <citation type="submission" date="2019-02" db="EMBL/GenBank/DDBJ databases">
        <authorList>
            <person name="Li Y."/>
        </authorList>
    </citation>
    <scope>NUCLEOTIDE SEQUENCE [LARGE SCALE GENOMIC DNA]</scope>
    <source>
        <strain evidence="8 9">3-7</strain>
    </source>
</reference>
<dbReference type="SUPFAM" id="SSF55681">
    <property type="entry name" value="Class II aaRS and biotin synthetases"/>
    <property type="match status" value="1"/>
</dbReference>
<dbReference type="CDD" id="cd16442">
    <property type="entry name" value="BPL"/>
    <property type="match status" value="1"/>
</dbReference>
<feature type="domain" description="BPL/LPL catalytic" evidence="7">
    <location>
        <begin position="1"/>
        <end position="169"/>
    </location>
</feature>
<dbReference type="Gene3D" id="2.30.30.100">
    <property type="match status" value="1"/>
</dbReference>
<evidence type="ECO:0000313" key="9">
    <source>
        <dbReference type="Proteomes" id="UP000292085"/>
    </source>
</evidence>
<dbReference type="InterPro" id="IPR004408">
    <property type="entry name" value="Biotin_CoA_COase_ligase"/>
</dbReference>
<dbReference type="Proteomes" id="UP000292085">
    <property type="component" value="Unassembled WGS sequence"/>
</dbReference>
<name>A0A4Q6XW31_9SPHN</name>
<keyword evidence="9" id="KW-1185">Reference proteome</keyword>
<comment type="catalytic activity">
    <reaction evidence="6">
        <text>biotin + L-lysyl-[protein] + ATP = N(6)-biotinyl-L-lysyl-[protein] + AMP + diphosphate + H(+)</text>
        <dbReference type="Rhea" id="RHEA:11756"/>
        <dbReference type="Rhea" id="RHEA-COMP:9752"/>
        <dbReference type="Rhea" id="RHEA-COMP:10505"/>
        <dbReference type="ChEBI" id="CHEBI:15378"/>
        <dbReference type="ChEBI" id="CHEBI:29969"/>
        <dbReference type="ChEBI" id="CHEBI:30616"/>
        <dbReference type="ChEBI" id="CHEBI:33019"/>
        <dbReference type="ChEBI" id="CHEBI:57586"/>
        <dbReference type="ChEBI" id="CHEBI:83144"/>
        <dbReference type="ChEBI" id="CHEBI:456215"/>
        <dbReference type="EC" id="6.3.4.15"/>
    </reaction>
</comment>
<dbReference type="EC" id="6.3.4.15" evidence="5"/>
<dbReference type="Pfam" id="PF02237">
    <property type="entry name" value="BPL_C"/>
    <property type="match status" value="1"/>
</dbReference>
<dbReference type="Gene3D" id="3.30.930.10">
    <property type="entry name" value="Bira Bifunctional Protein, Domain 2"/>
    <property type="match status" value="1"/>
</dbReference>
<dbReference type="SUPFAM" id="SSF50037">
    <property type="entry name" value="C-terminal domain of transcriptional repressors"/>
    <property type="match status" value="1"/>
</dbReference>
<evidence type="ECO:0000256" key="1">
    <source>
        <dbReference type="ARBA" id="ARBA00022598"/>
    </source>
</evidence>
<protein>
    <recommendedName>
        <fullName evidence="5">biotin--[biotin carboxyl-carrier protein] ligase</fullName>
        <ecNumber evidence="5">6.3.4.15</ecNumber>
    </recommendedName>
</protein>
<dbReference type="InterPro" id="IPR045864">
    <property type="entry name" value="aa-tRNA-synth_II/BPL/LPL"/>
</dbReference>
<dbReference type="PANTHER" id="PTHR12835">
    <property type="entry name" value="BIOTIN PROTEIN LIGASE"/>
    <property type="match status" value="1"/>
</dbReference>
<sequence>MIRTLAETGSTNADMLDLARSGASEGLWLRAERQTGGRGRQGRTWVSPPGNLYTSTLVRLRPTDPEAASLALVAAVALEEAVRAHLGDAVVAMLKWPNDLLLDGAKLSGILLERAGDAVVIGIGVNLAHHPHDLDRAATSLAAHGAIVDPAAFQETLADAFARWLGVWRGQGLAPVRTRWLERAHSPGTPLTARLPDGSALDGLFDGLDASGALVLRLADGGRRVIHAGDIFLL</sequence>
<keyword evidence="2" id="KW-0547">Nucleotide-binding</keyword>
<evidence type="ECO:0000256" key="4">
    <source>
        <dbReference type="ARBA" id="ARBA00023267"/>
    </source>
</evidence>
<evidence type="ECO:0000313" key="8">
    <source>
        <dbReference type="EMBL" id="RZF64903.1"/>
    </source>
</evidence>
<dbReference type="GO" id="GO:0005524">
    <property type="term" value="F:ATP binding"/>
    <property type="evidence" value="ECO:0007669"/>
    <property type="project" value="UniProtKB-KW"/>
</dbReference>
<keyword evidence="4" id="KW-0092">Biotin</keyword>
<evidence type="ECO:0000256" key="5">
    <source>
        <dbReference type="ARBA" id="ARBA00024227"/>
    </source>
</evidence>
<organism evidence="8 9">
    <name type="scientific">Sphingomonas populi</name>
    <dbReference type="NCBI Taxonomy" id="2484750"/>
    <lineage>
        <taxon>Bacteria</taxon>
        <taxon>Pseudomonadati</taxon>
        <taxon>Pseudomonadota</taxon>
        <taxon>Alphaproteobacteria</taxon>
        <taxon>Sphingomonadales</taxon>
        <taxon>Sphingomonadaceae</taxon>
        <taxon>Sphingomonas</taxon>
    </lineage>
</organism>
<evidence type="ECO:0000256" key="2">
    <source>
        <dbReference type="ARBA" id="ARBA00022741"/>
    </source>
</evidence>
<dbReference type="OrthoDB" id="9807064at2"/>
<dbReference type="PANTHER" id="PTHR12835:SF5">
    <property type="entry name" value="BIOTIN--PROTEIN LIGASE"/>
    <property type="match status" value="1"/>
</dbReference>
<dbReference type="NCBIfam" id="TIGR00121">
    <property type="entry name" value="birA_ligase"/>
    <property type="match status" value="1"/>
</dbReference>
<dbReference type="InterPro" id="IPR008988">
    <property type="entry name" value="Transcriptional_repressor_C"/>
</dbReference>
<evidence type="ECO:0000259" key="7">
    <source>
        <dbReference type="PROSITE" id="PS51733"/>
    </source>
</evidence>
<accession>A0A4Q6XW31</accession>
<keyword evidence="3" id="KW-0067">ATP-binding</keyword>
<keyword evidence="1 8" id="KW-0436">Ligase</keyword>
<dbReference type="InterPro" id="IPR003142">
    <property type="entry name" value="BPL_C"/>
</dbReference>